<evidence type="ECO:0000256" key="5">
    <source>
        <dbReference type="PROSITE-ProRule" id="PRU00335"/>
    </source>
</evidence>
<evidence type="ECO:0000259" key="6">
    <source>
        <dbReference type="PROSITE" id="PS50977"/>
    </source>
</evidence>
<evidence type="ECO:0000256" key="3">
    <source>
        <dbReference type="ARBA" id="ARBA00023125"/>
    </source>
</evidence>
<evidence type="ECO:0000313" key="8">
    <source>
        <dbReference type="Proteomes" id="UP001144280"/>
    </source>
</evidence>
<dbReference type="InterPro" id="IPR050109">
    <property type="entry name" value="HTH-type_TetR-like_transc_reg"/>
</dbReference>
<keyword evidence="3 5" id="KW-0238">DNA-binding</keyword>
<dbReference type="PANTHER" id="PTHR30055:SF151">
    <property type="entry name" value="TRANSCRIPTIONAL REGULATORY PROTEIN"/>
    <property type="match status" value="1"/>
</dbReference>
<proteinExistence type="predicted"/>
<gene>
    <name evidence="7" type="ORF">Pa4123_89110</name>
</gene>
<dbReference type="PRINTS" id="PR00400">
    <property type="entry name" value="TETREPRESSOR"/>
</dbReference>
<dbReference type="RefSeq" id="WP_281905983.1">
    <property type="nucleotide sequence ID" value="NZ_BSDI01000092.1"/>
</dbReference>
<dbReference type="Pfam" id="PF02909">
    <property type="entry name" value="TetR_C_1"/>
    <property type="match status" value="1"/>
</dbReference>
<dbReference type="Proteomes" id="UP001144280">
    <property type="component" value="Unassembled WGS sequence"/>
</dbReference>
<accession>A0ABQ5RBM0</accession>
<evidence type="ECO:0000256" key="4">
    <source>
        <dbReference type="ARBA" id="ARBA00023163"/>
    </source>
</evidence>
<evidence type="ECO:0000256" key="1">
    <source>
        <dbReference type="ARBA" id="ARBA00022491"/>
    </source>
</evidence>
<keyword evidence="1" id="KW-0678">Repressor</keyword>
<dbReference type="InterPro" id="IPR009057">
    <property type="entry name" value="Homeodomain-like_sf"/>
</dbReference>
<keyword evidence="8" id="KW-1185">Reference proteome</keyword>
<dbReference type="Gene3D" id="1.10.357.10">
    <property type="entry name" value="Tetracycline Repressor, domain 2"/>
    <property type="match status" value="1"/>
</dbReference>
<organism evidence="7 8">
    <name type="scientific">Phytohabitans aurantiacus</name>
    <dbReference type="NCBI Taxonomy" id="3016789"/>
    <lineage>
        <taxon>Bacteria</taxon>
        <taxon>Bacillati</taxon>
        <taxon>Actinomycetota</taxon>
        <taxon>Actinomycetes</taxon>
        <taxon>Micromonosporales</taxon>
        <taxon>Micromonosporaceae</taxon>
    </lineage>
</organism>
<evidence type="ECO:0000313" key="7">
    <source>
        <dbReference type="EMBL" id="GLI03633.1"/>
    </source>
</evidence>
<dbReference type="PROSITE" id="PS50977">
    <property type="entry name" value="HTH_TETR_2"/>
    <property type="match status" value="1"/>
</dbReference>
<dbReference type="InterPro" id="IPR003012">
    <property type="entry name" value="Tet_transcr_reg_TetR"/>
</dbReference>
<evidence type="ECO:0000256" key="2">
    <source>
        <dbReference type="ARBA" id="ARBA00023015"/>
    </source>
</evidence>
<reference evidence="7" key="1">
    <citation type="submission" date="2022-12" db="EMBL/GenBank/DDBJ databases">
        <title>New Phytohabitans aurantiacus sp. RD004123 nov., an actinomycete isolated from soil.</title>
        <authorList>
            <person name="Triningsih D.W."/>
            <person name="Harunari E."/>
            <person name="Igarashi Y."/>
        </authorList>
    </citation>
    <scope>NUCLEOTIDE SEQUENCE</scope>
    <source>
        <strain evidence="7">RD004123</strain>
    </source>
</reference>
<protein>
    <submittedName>
        <fullName evidence="7">TetR family transcriptional regulator</fullName>
    </submittedName>
</protein>
<feature type="DNA-binding region" description="H-T-H motif" evidence="5">
    <location>
        <begin position="55"/>
        <end position="74"/>
    </location>
</feature>
<keyword evidence="2" id="KW-0805">Transcription regulation</keyword>
<dbReference type="SUPFAM" id="SSF46689">
    <property type="entry name" value="Homeodomain-like"/>
    <property type="match status" value="1"/>
</dbReference>
<dbReference type="SUPFAM" id="SSF48498">
    <property type="entry name" value="Tetracyclin repressor-like, C-terminal domain"/>
    <property type="match status" value="1"/>
</dbReference>
<dbReference type="PANTHER" id="PTHR30055">
    <property type="entry name" value="HTH-TYPE TRANSCRIPTIONAL REGULATOR RUTR"/>
    <property type="match status" value="1"/>
</dbReference>
<comment type="caution">
    <text evidence="7">The sequence shown here is derived from an EMBL/GenBank/DDBJ whole genome shotgun (WGS) entry which is preliminary data.</text>
</comment>
<dbReference type="InterPro" id="IPR001647">
    <property type="entry name" value="HTH_TetR"/>
</dbReference>
<dbReference type="InterPro" id="IPR036271">
    <property type="entry name" value="Tet_transcr_reg_TetR-rel_C_sf"/>
</dbReference>
<keyword evidence="4" id="KW-0804">Transcription</keyword>
<dbReference type="EMBL" id="BSDI01000092">
    <property type="protein sequence ID" value="GLI03633.1"/>
    <property type="molecule type" value="Genomic_DNA"/>
</dbReference>
<dbReference type="Pfam" id="PF00440">
    <property type="entry name" value="TetR_N"/>
    <property type="match status" value="1"/>
</dbReference>
<name>A0ABQ5RBM0_9ACTN</name>
<dbReference type="Gene3D" id="1.10.10.60">
    <property type="entry name" value="Homeodomain-like"/>
    <property type="match status" value="1"/>
</dbReference>
<feature type="domain" description="HTH tetR-type" evidence="6">
    <location>
        <begin position="32"/>
        <end position="92"/>
    </location>
</feature>
<sequence>MNSERTPAEQLRRSMELLWGEWVRPSRGPKPSLNLERIVDAAIALADREGIEALSMRRVAAELGAGTMSLYRHVPGKAELLALMLDKVSELGDDADRIAEAGWREVVETAARGSYQLYQRHPWLIQVNWTRPVLGPNILAGVELFVRGLRGLDITDQERVSIMIMVDGYVTGIVRQRIQNAAVGEETGLTDEEFWSHQYPVLVKAMESGDYPYMAAMSDDAFGLGWDETFEFGLQRVLDGIAALLDSRARSAATESGR</sequence>
<dbReference type="InterPro" id="IPR004111">
    <property type="entry name" value="Repressor_TetR_C"/>
</dbReference>